<keyword evidence="3" id="KW-1185">Reference proteome</keyword>
<dbReference type="OrthoDB" id="2576294at2759"/>
<feature type="compositionally biased region" description="Polar residues" evidence="1">
    <location>
        <begin position="140"/>
        <end position="183"/>
    </location>
</feature>
<feature type="region of interest" description="Disordered" evidence="1">
    <location>
        <begin position="140"/>
        <end position="243"/>
    </location>
</feature>
<evidence type="ECO:0000313" key="3">
    <source>
        <dbReference type="Proteomes" id="UP000053392"/>
    </source>
</evidence>
<dbReference type="Proteomes" id="UP000053392">
    <property type="component" value="Unassembled WGS sequence"/>
</dbReference>
<proteinExistence type="predicted"/>
<accession>A0A0D0V011</accession>
<evidence type="ECO:0000256" key="1">
    <source>
        <dbReference type="SAM" id="MobiDB-lite"/>
    </source>
</evidence>
<reference evidence="2 3" key="1">
    <citation type="submission" date="2015-01" db="EMBL/GenBank/DDBJ databases">
        <title>The Genome Sequence of Cryptococcus gattii Ram5.</title>
        <authorList>
            <consortium name="The Broad Institute Genomics Platform"/>
            <person name="Cuomo C."/>
            <person name="Litvintseva A."/>
            <person name="Chen Y."/>
            <person name="Heitman J."/>
            <person name="Sun S."/>
            <person name="Springer D."/>
            <person name="Dromer F."/>
            <person name="Young S."/>
            <person name="Zeng Q."/>
            <person name="Gargeya S."/>
            <person name="Abouelleil A."/>
            <person name="Alvarado L."/>
            <person name="Chapman S.B."/>
            <person name="Gainer-Dewar J."/>
            <person name="Goldberg J."/>
            <person name="Griggs A."/>
            <person name="Gujja S."/>
            <person name="Hansen M."/>
            <person name="Howarth C."/>
            <person name="Imamovic A."/>
            <person name="Larimer J."/>
            <person name="Murphy C."/>
            <person name="Naylor J."/>
            <person name="Pearson M."/>
            <person name="Priest M."/>
            <person name="Roberts A."/>
            <person name="Saif S."/>
            <person name="Shea T."/>
            <person name="Sykes S."/>
            <person name="Wortman J."/>
            <person name="Nusbaum C."/>
            <person name="Birren B."/>
        </authorList>
    </citation>
    <scope>NUCLEOTIDE SEQUENCE [LARGE SCALE GENOMIC DNA]</scope>
    <source>
        <strain evidence="2 3">Ram5</strain>
    </source>
</reference>
<gene>
    <name evidence="2" type="ORF">I313_03472</name>
</gene>
<dbReference type="HOGENOM" id="CLU_053167_0_0_1"/>
<feature type="compositionally biased region" description="Low complexity" evidence="1">
    <location>
        <begin position="184"/>
        <end position="232"/>
    </location>
</feature>
<protein>
    <submittedName>
        <fullName evidence="2">Uncharacterized protein</fullName>
    </submittedName>
</protein>
<evidence type="ECO:0000313" key="2">
    <source>
        <dbReference type="EMBL" id="KIR40816.1"/>
    </source>
</evidence>
<sequence>MISNSITDFIISAVSLYILCYSPSDFLSFKRSSIDISNLDTFLSSSITFPYMQQTYPPTDPSVVSAVSSVLRGGSFDISVPSDVSTALSERSNAVVREVRETGSRRGRGGETGEERVKEWMRERGKRLEEMVESWVNNSVTSSPFSSNHSGTDPSGTFSGTRKLSTASIPSFSTASPSTSNHVSSSQPTIIPSSDSQPSSTPSSITATGTIPARELSSASRRRLATTTAANLKPPPPTIDPSTARTILSYIQSADSSSNSNSSNPALRPLLNEEYWWTAYHALRSPSAFGAHGVPIALSEKLASMRALGWSDVVSDVRYEREKARMFLGDERFAGSHLEENGIVNWQEIL</sequence>
<name>A0A0D0V011_9TREE</name>
<dbReference type="EMBL" id="KN847902">
    <property type="protein sequence ID" value="KIR40816.1"/>
    <property type="molecule type" value="Genomic_DNA"/>
</dbReference>
<dbReference type="AlphaFoldDB" id="A0A0D0V011"/>
<organism evidence="2 3">
    <name type="scientific">Cryptococcus deuterogattii Ram5</name>
    <dbReference type="NCBI Taxonomy" id="1296110"/>
    <lineage>
        <taxon>Eukaryota</taxon>
        <taxon>Fungi</taxon>
        <taxon>Dikarya</taxon>
        <taxon>Basidiomycota</taxon>
        <taxon>Agaricomycotina</taxon>
        <taxon>Tremellomycetes</taxon>
        <taxon>Tremellales</taxon>
        <taxon>Cryptococcaceae</taxon>
        <taxon>Cryptococcus</taxon>
        <taxon>Cryptococcus gattii species complex</taxon>
    </lineage>
</organism>